<evidence type="ECO:0000259" key="1">
    <source>
        <dbReference type="PROSITE" id="PS50878"/>
    </source>
</evidence>
<dbReference type="InterPro" id="IPR000477">
    <property type="entry name" value="RT_dom"/>
</dbReference>
<feature type="non-terminal residue" evidence="2">
    <location>
        <position position="1"/>
    </location>
</feature>
<organism evidence="2 3">
    <name type="scientific">Pleurodeles waltl</name>
    <name type="common">Iberian ribbed newt</name>
    <dbReference type="NCBI Taxonomy" id="8319"/>
    <lineage>
        <taxon>Eukaryota</taxon>
        <taxon>Metazoa</taxon>
        <taxon>Chordata</taxon>
        <taxon>Craniata</taxon>
        <taxon>Vertebrata</taxon>
        <taxon>Euteleostomi</taxon>
        <taxon>Amphibia</taxon>
        <taxon>Batrachia</taxon>
        <taxon>Caudata</taxon>
        <taxon>Salamandroidea</taxon>
        <taxon>Salamandridae</taxon>
        <taxon>Pleurodelinae</taxon>
        <taxon>Pleurodeles</taxon>
    </lineage>
</organism>
<accession>A0AAV7LJQ5</accession>
<dbReference type="PANTHER" id="PTHR31635:SF196">
    <property type="entry name" value="REVERSE TRANSCRIPTASE DOMAIN-CONTAINING PROTEIN-RELATED"/>
    <property type="match status" value="1"/>
</dbReference>
<dbReference type="Proteomes" id="UP001066276">
    <property type="component" value="Chromosome 11"/>
</dbReference>
<gene>
    <name evidence="2" type="ORF">NDU88_003838</name>
</gene>
<name>A0AAV7LJQ5_PLEWA</name>
<dbReference type="PANTHER" id="PTHR31635">
    <property type="entry name" value="REVERSE TRANSCRIPTASE DOMAIN-CONTAINING PROTEIN-RELATED"/>
    <property type="match status" value="1"/>
</dbReference>
<sequence>NRLAPHMHTLIHEDQNGFIPKRNTFLNIRRLLSVMGDTPPSAFEEAVISLDIEKAFDTLEWDFLFTTMQRMGIGPKFIRWVRILYTNPQARVKTGGVISESFQISRGTRQGCPLSPLLFALAMEPLAARVRAKTEDWGVVRNGTSHVISLYADDALIYIRSAEEVLPPVMSLLCEFGEISGLIVNWGKSCIFPLVGWSPARRENTPS</sequence>
<proteinExistence type="predicted"/>
<protein>
    <recommendedName>
        <fullName evidence="1">Reverse transcriptase domain-containing protein</fullName>
    </recommendedName>
</protein>
<dbReference type="InterPro" id="IPR043502">
    <property type="entry name" value="DNA/RNA_pol_sf"/>
</dbReference>
<dbReference type="Pfam" id="PF00078">
    <property type="entry name" value="RVT_1"/>
    <property type="match status" value="1"/>
</dbReference>
<evidence type="ECO:0000313" key="2">
    <source>
        <dbReference type="EMBL" id="KAJ1090709.1"/>
    </source>
</evidence>
<feature type="non-terminal residue" evidence="2">
    <location>
        <position position="207"/>
    </location>
</feature>
<dbReference type="PROSITE" id="PS50878">
    <property type="entry name" value="RT_POL"/>
    <property type="match status" value="1"/>
</dbReference>
<dbReference type="AlphaFoldDB" id="A0AAV7LJQ5"/>
<dbReference type="EMBL" id="JANPWB010000015">
    <property type="protein sequence ID" value="KAJ1090709.1"/>
    <property type="molecule type" value="Genomic_DNA"/>
</dbReference>
<reference evidence="2" key="1">
    <citation type="journal article" date="2022" name="bioRxiv">
        <title>Sequencing and chromosome-scale assembly of the giantPleurodeles waltlgenome.</title>
        <authorList>
            <person name="Brown T."/>
            <person name="Elewa A."/>
            <person name="Iarovenko S."/>
            <person name="Subramanian E."/>
            <person name="Araus A.J."/>
            <person name="Petzold A."/>
            <person name="Susuki M."/>
            <person name="Suzuki K.-i.T."/>
            <person name="Hayashi T."/>
            <person name="Toyoda A."/>
            <person name="Oliveira C."/>
            <person name="Osipova E."/>
            <person name="Leigh N.D."/>
            <person name="Simon A."/>
            <person name="Yun M.H."/>
        </authorList>
    </citation>
    <scope>NUCLEOTIDE SEQUENCE</scope>
    <source>
        <strain evidence="2">20211129_DDA</strain>
        <tissue evidence="2">Liver</tissue>
    </source>
</reference>
<dbReference type="SUPFAM" id="SSF56672">
    <property type="entry name" value="DNA/RNA polymerases"/>
    <property type="match status" value="1"/>
</dbReference>
<dbReference type="CDD" id="cd01650">
    <property type="entry name" value="RT_nLTR_like"/>
    <property type="match status" value="1"/>
</dbReference>
<keyword evidence="3" id="KW-1185">Reference proteome</keyword>
<evidence type="ECO:0000313" key="3">
    <source>
        <dbReference type="Proteomes" id="UP001066276"/>
    </source>
</evidence>
<feature type="domain" description="Reverse transcriptase" evidence="1">
    <location>
        <begin position="1"/>
        <end position="207"/>
    </location>
</feature>
<comment type="caution">
    <text evidence="2">The sequence shown here is derived from an EMBL/GenBank/DDBJ whole genome shotgun (WGS) entry which is preliminary data.</text>
</comment>